<reference evidence="3 4" key="1">
    <citation type="submission" date="2019-08" db="EMBL/GenBank/DDBJ databases">
        <title>Archangium and Cystobacter genomes.</title>
        <authorList>
            <person name="Chen I.-C.K."/>
            <person name="Wielgoss S."/>
        </authorList>
    </citation>
    <scope>NUCLEOTIDE SEQUENCE [LARGE SCALE GENOMIC DNA]</scope>
    <source>
        <strain evidence="3 4">Cbm 6</strain>
    </source>
</reference>
<dbReference type="Gene3D" id="1.20.120.1630">
    <property type="match status" value="1"/>
</dbReference>
<dbReference type="Proteomes" id="UP001611383">
    <property type="component" value="Chromosome"/>
</dbReference>
<evidence type="ECO:0000313" key="4">
    <source>
        <dbReference type="Proteomes" id="UP001611383"/>
    </source>
</evidence>
<feature type="transmembrane region" description="Helical" evidence="2">
    <location>
        <begin position="235"/>
        <end position="255"/>
    </location>
</feature>
<dbReference type="EMBL" id="CP043494">
    <property type="protein sequence ID" value="WNG53096.1"/>
    <property type="molecule type" value="Genomic_DNA"/>
</dbReference>
<sequence length="325" mass="36131">MPSVLTEVSIQAAWQQLSVLGPSWSSLTATPLTAAVALLGAVTLLSWVLQVVTGNYSWVDRLWSVMPPVYAWVFALWGGSPNPRLVLMAVLATAWGARLTFNFARKGGYIPTEEDYRWAFVRDWLAKHDPLHPLGRELFSLLFIAVYQHVLIGLLIIPAAFVVHGLGSGVAPGAGDILAAIAFLAFLVGETVADEQQWRFQQRKARLSPEERARAGGDFARGFLTTGVFRYSRHLNFFCEISLWWVIGCFTLLAGAEVLNWTWVGPVLLTLLFQGSTALTEALSVRKYPAYREYQRTTSRLLPLWPRGSFDSQSSRDSSRTEQPG</sequence>
<evidence type="ECO:0000313" key="3">
    <source>
        <dbReference type="EMBL" id="WNG53096.1"/>
    </source>
</evidence>
<proteinExistence type="predicted"/>
<organism evidence="3 4">
    <name type="scientific">Archangium minus</name>
    <dbReference type="NCBI Taxonomy" id="83450"/>
    <lineage>
        <taxon>Bacteria</taxon>
        <taxon>Pseudomonadati</taxon>
        <taxon>Myxococcota</taxon>
        <taxon>Myxococcia</taxon>
        <taxon>Myxococcales</taxon>
        <taxon>Cystobacterineae</taxon>
        <taxon>Archangiaceae</taxon>
        <taxon>Archangium</taxon>
    </lineage>
</organism>
<dbReference type="PANTHER" id="PTHR32251:SF23">
    <property type="entry name" value="3-OXO-5-ALPHA-STEROID 4-DEHYDROGENASE (DUF1295)"/>
    <property type="match status" value="1"/>
</dbReference>
<dbReference type="InterPro" id="IPR010721">
    <property type="entry name" value="UstE-like"/>
</dbReference>
<feature type="region of interest" description="Disordered" evidence="1">
    <location>
        <begin position="305"/>
        <end position="325"/>
    </location>
</feature>
<feature type="transmembrane region" description="Helical" evidence="2">
    <location>
        <begin position="61"/>
        <end position="79"/>
    </location>
</feature>
<feature type="transmembrane region" description="Helical" evidence="2">
    <location>
        <begin position="85"/>
        <end position="104"/>
    </location>
</feature>
<feature type="transmembrane region" description="Helical" evidence="2">
    <location>
        <begin position="29"/>
        <end position="49"/>
    </location>
</feature>
<keyword evidence="2" id="KW-0472">Membrane</keyword>
<feature type="transmembrane region" description="Helical" evidence="2">
    <location>
        <begin position="138"/>
        <end position="161"/>
    </location>
</feature>
<dbReference type="PANTHER" id="PTHR32251">
    <property type="entry name" value="3-OXO-5-ALPHA-STEROID 4-DEHYDROGENASE"/>
    <property type="match status" value="1"/>
</dbReference>
<protein>
    <submittedName>
        <fullName evidence="3">DUF1295 domain-containing protein</fullName>
    </submittedName>
</protein>
<evidence type="ECO:0000256" key="2">
    <source>
        <dbReference type="SAM" id="Phobius"/>
    </source>
</evidence>
<feature type="transmembrane region" description="Helical" evidence="2">
    <location>
        <begin position="173"/>
        <end position="193"/>
    </location>
</feature>
<keyword evidence="4" id="KW-1185">Reference proteome</keyword>
<gene>
    <name evidence="3" type="ORF">F0U60_53855</name>
</gene>
<dbReference type="Pfam" id="PF06966">
    <property type="entry name" value="DUF1295"/>
    <property type="match status" value="1"/>
</dbReference>
<name>A0ABY9XCF6_9BACT</name>
<accession>A0ABY9XCF6</accession>
<keyword evidence="2" id="KW-0812">Transmembrane</keyword>
<keyword evidence="2" id="KW-1133">Transmembrane helix</keyword>
<evidence type="ECO:0000256" key="1">
    <source>
        <dbReference type="SAM" id="MobiDB-lite"/>
    </source>
</evidence>